<reference evidence="2" key="1">
    <citation type="submission" date="2017-06" db="EMBL/GenBank/DDBJ databases">
        <authorList>
            <person name="Varghese N."/>
            <person name="Submissions S."/>
        </authorList>
    </citation>
    <scope>NUCLEOTIDE SEQUENCE [LARGE SCALE GENOMIC DNA]</scope>
    <source>
        <strain evidence="2">LNB2</strain>
    </source>
</reference>
<proteinExistence type="predicted"/>
<dbReference type="RefSeq" id="WP_089219429.1">
    <property type="nucleotide sequence ID" value="NZ_FZOS01000008.1"/>
</dbReference>
<evidence type="ECO:0000313" key="1">
    <source>
        <dbReference type="EMBL" id="SNS53883.1"/>
    </source>
</evidence>
<organism evidence="1 2">
    <name type="scientific">Edaphosphingomonas laterariae</name>
    <dbReference type="NCBI Taxonomy" id="861865"/>
    <lineage>
        <taxon>Bacteria</taxon>
        <taxon>Pseudomonadati</taxon>
        <taxon>Pseudomonadota</taxon>
        <taxon>Alphaproteobacteria</taxon>
        <taxon>Sphingomonadales</taxon>
        <taxon>Rhizorhabdaceae</taxon>
        <taxon>Edaphosphingomonas</taxon>
    </lineage>
</organism>
<accession>A0A239FC45</accession>
<dbReference type="OrthoDB" id="9961669at2"/>
<gene>
    <name evidence="1" type="ORF">SAMN06295912_108147</name>
</gene>
<name>A0A239FC45_9SPHN</name>
<evidence type="ECO:0000313" key="2">
    <source>
        <dbReference type="Proteomes" id="UP000198281"/>
    </source>
</evidence>
<protein>
    <submittedName>
        <fullName evidence="1">Uncharacterized protein</fullName>
    </submittedName>
</protein>
<keyword evidence="2" id="KW-1185">Reference proteome</keyword>
<dbReference type="AlphaFoldDB" id="A0A239FC45"/>
<sequence>MIAPRWAYETPALLMVARDLHAQRATHYPKAVADGRLSQADAATGIRIAAAIEADWHHVASRTPRAAQPVATKAEKIATLENAVARTRLIAGRAREKLPKVASRYIGDPTELHHLNDAGFFKAHRPLVSAYAHAAEYSLLVETLLWWERKPFCHLFIASLNLAAGRGRNPLPHRAAA</sequence>
<dbReference type="Proteomes" id="UP000198281">
    <property type="component" value="Unassembled WGS sequence"/>
</dbReference>
<dbReference type="EMBL" id="FZOS01000008">
    <property type="protein sequence ID" value="SNS53883.1"/>
    <property type="molecule type" value="Genomic_DNA"/>
</dbReference>